<name>M0BIV4_9EURY</name>
<comment type="caution">
    <text evidence="2">The sequence shown here is derived from an EMBL/GenBank/DDBJ whole genome shotgun (WGS) entry which is preliminary data.</text>
</comment>
<evidence type="ECO:0000256" key="1">
    <source>
        <dbReference type="SAM" id="MobiDB-lite"/>
    </source>
</evidence>
<dbReference type="AlphaFoldDB" id="M0BIV4"/>
<evidence type="ECO:0000313" key="3">
    <source>
        <dbReference type="Proteomes" id="UP000011560"/>
    </source>
</evidence>
<evidence type="ECO:0008006" key="4">
    <source>
        <dbReference type="Google" id="ProtNLM"/>
    </source>
</evidence>
<dbReference type="OrthoDB" id="195563at2157"/>
<reference evidence="2 3" key="1">
    <citation type="journal article" date="2014" name="PLoS Genet.">
        <title>Phylogenetically driven sequencing of extremely halophilic archaea reveals strategies for static and dynamic osmo-response.</title>
        <authorList>
            <person name="Becker E.A."/>
            <person name="Seitzer P.M."/>
            <person name="Tritt A."/>
            <person name="Larsen D."/>
            <person name="Krusor M."/>
            <person name="Yao A.I."/>
            <person name="Wu D."/>
            <person name="Madern D."/>
            <person name="Eisen J.A."/>
            <person name="Darling A.E."/>
            <person name="Facciotti M.T."/>
        </authorList>
    </citation>
    <scope>NUCLEOTIDE SEQUENCE [LARGE SCALE GENOMIC DNA]</scope>
    <source>
        <strain evidence="2 3">JCM 14624</strain>
    </source>
</reference>
<dbReference type="EMBL" id="AOIQ01000014">
    <property type="protein sequence ID" value="ELZ10790.1"/>
    <property type="molecule type" value="Genomic_DNA"/>
</dbReference>
<dbReference type="STRING" id="1227490.C479_08263"/>
<proteinExistence type="predicted"/>
<organism evidence="2 3">
    <name type="scientific">Halovivax asiaticus JCM 14624</name>
    <dbReference type="NCBI Taxonomy" id="1227490"/>
    <lineage>
        <taxon>Archaea</taxon>
        <taxon>Methanobacteriati</taxon>
        <taxon>Methanobacteriota</taxon>
        <taxon>Stenosarchaea group</taxon>
        <taxon>Halobacteria</taxon>
        <taxon>Halobacteriales</taxon>
        <taxon>Natrialbaceae</taxon>
        <taxon>Halovivax</taxon>
    </lineage>
</organism>
<feature type="region of interest" description="Disordered" evidence="1">
    <location>
        <begin position="110"/>
        <end position="131"/>
    </location>
</feature>
<evidence type="ECO:0000313" key="2">
    <source>
        <dbReference type="EMBL" id="ELZ10790.1"/>
    </source>
</evidence>
<protein>
    <recommendedName>
        <fullName evidence="4">HTH marR-type domain-containing protein</fullName>
    </recommendedName>
</protein>
<dbReference type="Proteomes" id="UP000011560">
    <property type="component" value="Unassembled WGS sequence"/>
</dbReference>
<dbReference type="SUPFAM" id="SSF46785">
    <property type="entry name" value="Winged helix' DNA-binding domain"/>
    <property type="match status" value="1"/>
</dbReference>
<dbReference type="Gene3D" id="1.10.10.10">
    <property type="entry name" value="Winged helix-like DNA-binding domain superfamily/Winged helix DNA-binding domain"/>
    <property type="match status" value="1"/>
</dbReference>
<keyword evidence="3" id="KW-1185">Reference proteome</keyword>
<dbReference type="InterPro" id="IPR036388">
    <property type="entry name" value="WH-like_DNA-bd_sf"/>
</dbReference>
<dbReference type="RefSeq" id="WP_007700743.1">
    <property type="nucleotide sequence ID" value="NZ_AOIQ01000014.1"/>
</dbReference>
<dbReference type="InterPro" id="IPR036390">
    <property type="entry name" value="WH_DNA-bd_sf"/>
</dbReference>
<gene>
    <name evidence="2" type="ORF">C479_08263</name>
</gene>
<sequence length="131" mass="14682">MSIDIEQFEETDPDTWEEPTNGERVLAFLAARDDRAWKAGEIADRVGIAQGSIGPVLVRLREQDLVRHRGSYWAITDDRDRLYDAAALHRITASLDERFGFEDRSEWLAHAADPADGDESTGEGSGARDHE</sequence>
<accession>M0BIV4</accession>